<proteinExistence type="predicted"/>
<dbReference type="EMBL" id="CP013389">
    <property type="protein sequence ID" value="AOJ11807.1"/>
    <property type="molecule type" value="Genomic_DNA"/>
</dbReference>
<reference evidence="1 2" key="1">
    <citation type="submission" date="2015-12" db="EMBL/GenBank/DDBJ databases">
        <title>Diversity of Burkholderia near neighbor genomes.</title>
        <authorList>
            <person name="Sahl J."/>
            <person name="Wagner D."/>
            <person name="Keim P."/>
        </authorList>
    </citation>
    <scope>NUCLEOTIDE SEQUENCE [LARGE SCALE GENOMIC DNA]</scope>
    <source>
        <strain evidence="1 2">BDU8</strain>
    </source>
</reference>
<evidence type="ECO:0000313" key="1">
    <source>
        <dbReference type="EMBL" id="AOJ11807.1"/>
    </source>
</evidence>
<gene>
    <name evidence="1" type="ORF">WS71_17920</name>
</gene>
<evidence type="ECO:0000313" key="2">
    <source>
        <dbReference type="Proteomes" id="UP000067711"/>
    </source>
</evidence>
<accession>A0A1B4G7F2</accession>
<dbReference type="AlphaFoldDB" id="A0A1B4G7F2"/>
<organism evidence="1 2">
    <name type="scientific">Burkholderia mayonis</name>
    <dbReference type="NCBI Taxonomy" id="1385591"/>
    <lineage>
        <taxon>Bacteria</taxon>
        <taxon>Pseudomonadati</taxon>
        <taxon>Pseudomonadota</taxon>
        <taxon>Betaproteobacteria</taxon>
        <taxon>Burkholderiales</taxon>
        <taxon>Burkholderiaceae</taxon>
        <taxon>Burkholderia</taxon>
        <taxon>pseudomallei group</taxon>
    </lineage>
</organism>
<sequence length="84" mass="9018">MSMADYGAENIEKRRNLVRHTLLTTVCDPDDAPVAYVAAFIRGDGRCTIAGDGIEREFARILSDGLATLMGKLERHGAGLPVTG</sequence>
<name>A0A1B4G7F2_9BURK</name>
<dbReference type="Proteomes" id="UP000067711">
    <property type="component" value="Chromosome 1"/>
</dbReference>
<protein>
    <submittedName>
        <fullName evidence="1">Uncharacterized protein</fullName>
    </submittedName>
</protein>